<accession>A0A7I8DHQ4</accession>
<dbReference type="RefSeq" id="WP_185258396.1">
    <property type="nucleotide sequence ID" value="NZ_AP023368.1"/>
</dbReference>
<protein>
    <submittedName>
        <fullName evidence="1">Uncharacterized protein</fullName>
    </submittedName>
</protein>
<organism evidence="1 2">
    <name type="scientific">Anaerocolumna chitinilytica</name>
    <dbReference type="NCBI Taxonomy" id="1727145"/>
    <lineage>
        <taxon>Bacteria</taxon>
        <taxon>Bacillati</taxon>
        <taxon>Bacillota</taxon>
        <taxon>Clostridia</taxon>
        <taxon>Lachnospirales</taxon>
        <taxon>Lachnospiraceae</taxon>
        <taxon>Anaerocolumna</taxon>
    </lineage>
</organism>
<dbReference type="Proteomes" id="UP000515703">
    <property type="component" value="Chromosome"/>
</dbReference>
<dbReference type="EMBL" id="AP023368">
    <property type="protein sequence ID" value="BCJ98038.1"/>
    <property type="molecule type" value="Genomic_DNA"/>
</dbReference>
<name>A0A7I8DHQ4_9FIRM</name>
<proteinExistence type="predicted"/>
<gene>
    <name evidence="1" type="ORF">bsdcttw_10790</name>
</gene>
<dbReference type="KEGG" id="acht:bsdcttw_10790"/>
<dbReference type="AlphaFoldDB" id="A0A7I8DHQ4"/>
<reference evidence="1 2" key="1">
    <citation type="submission" date="2020-08" db="EMBL/GenBank/DDBJ databases">
        <title>Draft genome sequencing of an Anaerocolumna strain isolated from anoxic soil subjected to BSD treatment.</title>
        <authorList>
            <person name="Uek A."/>
            <person name="Tonouchi A."/>
        </authorList>
    </citation>
    <scope>NUCLEOTIDE SEQUENCE [LARGE SCALE GENOMIC DNA]</scope>
    <source>
        <strain evidence="1 2">CTTW</strain>
    </source>
</reference>
<reference evidence="1 2" key="2">
    <citation type="submission" date="2020-08" db="EMBL/GenBank/DDBJ databases">
        <authorList>
            <person name="Ueki A."/>
            <person name="Tonouchi A."/>
        </authorList>
    </citation>
    <scope>NUCLEOTIDE SEQUENCE [LARGE SCALE GENOMIC DNA]</scope>
    <source>
        <strain evidence="1 2">CTTW</strain>
    </source>
</reference>
<keyword evidence="2" id="KW-1185">Reference proteome</keyword>
<evidence type="ECO:0000313" key="2">
    <source>
        <dbReference type="Proteomes" id="UP000515703"/>
    </source>
</evidence>
<evidence type="ECO:0000313" key="1">
    <source>
        <dbReference type="EMBL" id="BCJ98038.1"/>
    </source>
</evidence>
<sequence length="127" mass="14072">MKKKIGVIAVLSLIIVFGLLLISTGGKVTSVMITDYSVAEGGDVIKLKVGLASSMGYIRTLKTTEDGNKKLITFYSTYGLNSVIGAKNEFQVKLDPFCEEIYFYSGNDEYKLKLQKISGTNEWERVK</sequence>